<keyword evidence="4" id="KW-1185">Reference proteome</keyword>
<comment type="caution">
    <text evidence="3">The sequence shown here is derived from an EMBL/GenBank/DDBJ whole genome shotgun (WGS) entry which is preliminary data.</text>
</comment>
<evidence type="ECO:0000256" key="1">
    <source>
        <dbReference type="SAM" id="MobiDB-lite"/>
    </source>
</evidence>
<name>A0A0D7CGC4_9ACTN</name>
<evidence type="ECO:0000313" key="4">
    <source>
        <dbReference type="Proteomes" id="UP000032458"/>
    </source>
</evidence>
<evidence type="ECO:0000256" key="2">
    <source>
        <dbReference type="SAM" id="SignalP"/>
    </source>
</evidence>
<evidence type="ECO:0000313" key="3">
    <source>
        <dbReference type="EMBL" id="KIZ15304.1"/>
    </source>
</evidence>
<dbReference type="EMBL" id="JRKI01000034">
    <property type="protein sequence ID" value="KIZ15304.1"/>
    <property type="molecule type" value="Genomic_DNA"/>
</dbReference>
<reference evidence="3 4" key="1">
    <citation type="submission" date="2014-09" db="EMBL/GenBank/DDBJ databases">
        <title>Draft genome sequence of Streptomyces natalensis ATCC 27448, producer of the antifungal pimaricin.</title>
        <authorList>
            <person name="Mendes M.V."/>
            <person name="Beites T."/>
            <person name="Pires S."/>
            <person name="Santos C.L."/>
            <person name="Moradas-Ferreira P."/>
        </authorList>
    </citation>
    <scope>NUCLEOTIDE SEQUENCE [LARGE SCALE GENOMIC DNA]</scope>
    <source>
        <strain evidence="3 4">ATCC 27448</strain>
    </source>
</reference>
<keyword evidence="2" id="KW-0732">Signal</keyword>
<dbReference type="PATRIC" id="fig|1240678.4.peg.5829"/>
<protein>
    <recommendedName>
        <fullName evidence="5">Secreted protein</fullName>
    </recommendedName>
</protein>
<dbReference type="AlphaFoldDB" id="A0A0D7CGC4"/>
<accession>A0A0D7CGC4</accession>
<feature type="chain" id="PRO_5039097569" description="Secreted protein" evidence="2">
    <location>
        <begin position="25"/>
        <end position="178"/>
    </location>
</feature>
<gene>
    <name evidence="3" type="ORF">SNA_27390</name>
</gene>
<evidence type="ECO:0008006" key="5">
    <source>
        <dbReference type="Google" id="ProtNLM"/>
    </source>
</evidence>
<feature type="signal peptide" evidence="2">
    <location>
        <begin position="1"/>
        <end position="24"/>
    </location>
</feature>
<organism evidence="3 4">
    <name type="scientific">Streptomyces natalensis ATCC 27448</name>
    <dbReference type="NCBI Taxonomy" id="1240678"/>
    <lineage>
        <taxon>Bacteria</taxon>
        <taxon>Bacillati</taxon>
        <taxon>Actinomycetota</taxon>
        <taxon>Actinomycetes</taxon>
        <taxon>Kitasatosporales</taxon>
        <taxon>Streptomycetaceae</taxon>
        <taxon>Streptomyces</taxon>
    </lineage>
</organism>
<dbReference type="Proteomes" id="UP000032458">
    <property type="component" value="Unassembled WGS sequence"/>
</dbReference>
<sequence length="178" mass="18196">MVIHRARTALLVGVIGTATALAGAATIAAAQAAQPPVNAAAQQASAGDRPPSAVEDFAYPNAAKLLKEKGIKLVRGDGHIVLSECVDANILVRTTSTSADNFKYCFKATGKKGFLTLEVPEVFSVDSKGPAFQATVTSEGKKKTVHVNEGASKPVGTGDISPGSSGKPAVLVELRVNG</sequence>
<proteinExistence type="predicted"/>
<feature type="region of interest" description="Disordered" evidence="1">
    <location>
        <begin position="143"/>
        <end position="166"/>
    </location>
</feature>